<reference evidence="1 2" key="1">
    <citation type="journal article" date="2015" name="Nature">
        <title>rRNA introns, odd ribosomes, and small enigmatic genomes across a large radiation of phyla.</title>
        <authorList>
            <person name="Brown C.T."/>
            <person name="Hug L.A."/>
            <person name="Thomas B.C."/>
            <person name="Sharon I."/>
            <person name="Castelle C.J."/>
            <person name="Singh A."/>
            <person name="Wilkins M.J."/>
            <person name="Williams K.H."/>
            <person name="Banfield J.F."/>
        </authorList>
    </citation>
    <scope>NUCLEOTIDE SEQUENCE [LARGE SCALE GENOMIC DNA]</scope>
</reference>
<evidence type="ECO:0000313" key="1">
    <source>
        <dbReference type="EMBL" id="KKS86618.1"/>
    </source>
</evidence>
<protein>
    <submittedName>
        <fullName evidence="1">Uncharacterized protein</fullName>
    </submittedName>
</protein>
<gene>
    <name evidence="1" type="ORF">UV61_C0008G0071</name>
</gene>
<evidence type="ECO:0000313" key="2">
    <source>
        <dbReference type="Proteomes" id="UP000034050"/>
    </source>
</evidence>
<dbReference type="EMBL" id="LCFD01000008">
    <property type="protein sequence ID" value="KKS86618.1"/>
    <property type="molecule type" value="Genomic_DNA"/>
</dbReference>
<sequence>MDSLKQHNLFAKNQTKKDAVDWHLTHKMPKNPTLAERIAWHTDHKKFCACRPIPKSLEIYFKTN</sequence>
<dbReference type="AlphaFoldDB" id="A0A0G1FIG1"/>
<comment type="caution">
    <text evidence="1">The sequence shown here is derived from an EMBL/GenBank/DDBJ whole genome shotgun (WGS) entry which is preliminary data.</text>
</comment>
<accession>A0A0G1FIG1</accession>
<name>A0A0G1FIG1_9BACT</name>
<proteinExistence type="predicted"/>
<dbReference type="Proteomes" id="UP000034050">
    <property type="component" value="Unassembled WGS sequence"/>
</dbReference>
<organism evidence="1 2">
    <name type="scientific">Candidatus Gottesmanbacteria bacterium GW2011_GWB1_43_11</name>
    <dbReference type="NCBI Taxonomy" id="1618446"/>
    <lineage>
        <taxon>Bacteria</taxon>
        <taxon>Candidatus Gottesmaniibacteriota</taxon>
    </lineage>
</organism>